<reference evidence="1 2" key="1">
    <citation type="submission" date="2021-08" db="EMBL/GenBank/DDBJ databases">
        <title>Novel members of of the genus Stenotrophomonas from differernt environment.</title>
        <authorList>
            <person name="Deng Y."/>
        </authorList>
    </citation>
    <scope>NUCLEOTIDE SEQUENCE [LARGE SCALE GENOMIC DNA]</scope>
    <source>
        <strain evidence="1 2">CPCC 101365</strain>
    </source>
</reference>
<evidence type="ECO:0000313" key="2">
    <source>
        <dbReference type="Proteomes" id="UP001431235"/>
    </source>
</evidence>
<evidence type="ECO:0000313" key="1">
    <source>
        <dbReference type="EMBL" id="MCL7715869.1"/>
    </source>
</evidence>
<dbReference type="EMBL" id="JAIKTS010000007">
    <property type="protein sequence ID" value="MCL7715869.1"/>
    <property type="molecule type" value="Genomic_DNA"/>
</dbReference>
<name>A0ABT0SKK9_9GAMM</name>
<protein>
    <submittedName>
        <fullName evidence="1">Uncharacterized protein</fullName>
    </submittedName>
</protein>
<comment type="caution">
    <text evidence="1">The sequence shown here is derived from an EMBL/GenBank/DDBJ whole genome shotgun (WGS) entry which is preliminary data.</text>
</comment>
<organism evidence="1 2">
    <name type="scientific">Stenotrophomonas mori</name>
    <dbReference type="NCBI Taxonomy" id="2871096"/>
    <lineage>
        <taxon>Bacteria</taxon>
        <taxon>Pseudomonadati</taxon>
        <taxon>Pseudomonadota</taxon>
        <taxon>Gammaproteobacteria</taxon>
        <taxon>Lysobacterales</taxon>
        <taxon>Lysobacteraceae</taxon>
        <taxon>Stenotrophomonas</taxon>
    </lineage>
</organism>
<accession>A0ABT0SKK9</accession>
<sequence length="70" mass="7866">MRRVVRFDPAVEPDPGELSELATLIDDCLKNVASSKALAEAPAFMRQSIENHRIGDLQGRLLSELNREFQ</sequence>
<keyword evidence="2" id="KW-1185">Reference proteome</keyword>
<proteinExistence type="predicted"/>
<gene>
    <name evidence="1" type="ORF">K5L01_14585</name>
</gene>
<dbReference type="Proteomes" id="UP001431235">
    <property type="component" value="Unassembled WGS sequence"/>
</dbReference>